<evidence type="ECO:0000256" key="1">
    <source>
        <dbReference type="SAM" id="Coils"/>
    </source>
</evidence>
<dbReference type="KEGG" id="vg:40088526"/>
<keyword evidence="3" id="KW-1185">Reference proteome</keyword>
<protein>
    <submittedName>
        <fullName evidence="2">Uncharacterized protein</fullName>
    </submittedName>
</protein>
<feature type="coiled-coil region" evidence="1">
    <location>
        <begin position="46"/>
        <end position="112"/>
    </location>
</feature>
<evidence type="ECO:0000313" key="3">
    <source>
        <dbReference type="Proteomes" id="UP000223025"/>
    </source>
</evidence>
<dbReference type="Proteomes" id="UP000223025">
    <property type="component" value="Segment"/>
</dbReference>
<dbReference type="RefSeq" id="YP_009612188.1">
    <property type="nucleotide sequence ID" value="NC_042013.1"/>
</dbReference>
<sequence>MTVFVIERYYWNDNADCRPYWAKLSDKYFTDEPEEEVKKLVDHLNKKFVADIIEDLNDELKAYEKTRDETDAKLTLLKEMDEVLAKAVGFDKEKFEKKLADTIDKIDRIKDKITKYESGNGELTKEKYVYSPLQFHGIANLSSGPKLVKKIQK</sequence>
<keyword evidence="1" id="KW-0175">Coiled coil</keyword>
<name>A0A2L0V0D4_9CAUD</name>
<accession>A0A2L0V0D4</accession>
<organism evidence="2 3">
    <name type="scientific">Agrobacterium phage Atu_ph07</name>
    <dbReference type="NCBI Taxonomy" id="2024264"/>
    <lineage>
        <taxon>Viruses</taxon>
        <taxon>Duplodnaviria</taxon>
        <taxon>Heunggongvirae</taxon>
        <taxon>Uroviricota</taxon>
        <taxon>Caudoviricetes</taxon>
        <taxon>Polybotosvirus</taxon>
        <taxon>Polybotosvirus Atuph07</taxon>
    </lineage>
</organism>
<evidence type="ECO:0000313" key="2">
    <source>
        <dbReference type="EMBL" id="AUZ95282.1"/>
    </source>
</evidence>
<proteinExistence type="predicted"/>
<dbReference type="EMBL" id="MF403008">
    <property type="protein sequence ID" value="AUZ95282.1"/>
    <property type="molecule type" value="Genomic_DNA"/>
</dbReference>
<reference evidence="2 3" key="1">
    <citation type="submission" date="2017-06" db="EMBL/GenBank/DDBJ databases">
        <authorList>
            <person name="Kim H.J."/>
            <person name="Triplett B.A."/>
        </authorList>
    </citation>
    <scope>NUCLEOTIDE SEQUENCE [LARGE SCALE GENOMIC DNA]</scope>
</reference>
<dbReference type="GeneID" id="40088526"/>